<protein>
    <recommendedName>
        <fullName evidence="3">Alpha/beta hydrolase</fullName>
    </recommendedName>
</protein>
<dbReference type="RefSeq" id="WP_152572800.1">
    <property type="nucleotide sequence ID" value="NZ_VIKU02000001.1"/>
</dbReference>
<dbReference type="SUPFAM" id="SSF53474">
    <property type="entry name" value="alpha/beta-Hydrolases"/>
    <property type="match status" value="1"/>
</dbReference>
<comment type="caution">
    <text evidence="1">The sequence shown here is derived from an EMBL/GenBank/DDBJ whole genome shotgun (WGS) entry which is preliminary data.</text>
</comment>
<keyword evidence="2" id="KW-1185">Reference proteome</keyword>
<dbReference type="InterPro" id="IPR029058">
    <property type="entry name" value="AB_hydrolase_fold"/>
</dbReference>
<evidence type="ECO:0000313" key="2">
    <source>
        <dbReference type="Proteomes" id="UP000707206"/>
    </source>
</evidence>
<sequence length="187" mass="21229">MAERLVVLSDIWGVKKGLWITSYLGYLQQYYNIVFYDIQQLANIDLAIKTEENLHKAFVEGGIDTAVAHLLKKEKKPSHYLAFSTGGTIAWKAGLKGLPMKSLYAVSATRVRLELLKPDCESTTMLYGGKDEFRPDQEWYEKLDIEIEELPGFGHECYTDEKIIAKVCQDLLFSVTGSREKNTKKAV</sequence>
<dbReference type="EMBL" id="VIKU02000001">
    <property type="protein sequence ID" value="NHF58303.1"/>
    <property type="molecule type" value="Genomic_DNA"/>
</dbReference>
<evidence type="ECO:0000313" key="1">
    <source>
        <dbReference type="EMBL" id="NHF58303.1"/>
    </source>
</evidence>
<proteinExistence type="predicted"/>
<dbReference type="Proteomes" id="UP000707206">
    <property type="component" value="Unassembled WGS sequence"/>
</dbReference>
<dbReference type="AlphaFoldDB" id="A0A967AST6"/>
<reference evidence="1" key="2">
    <citation type="submission" date="2020-03" db="EMBL/GenBank/DDBJ databases">
        <title>Flavobacteriaceae bacterium strain TP-CH-4, a member of the family Flavobacteriaceae isolated from a deep-sea seamount.</title>
        <authorList>
            <person name="Zhang D.-C."/>
        </authorList>
    </citation>
    <scope>NUCLEOTIDE SEQUENCE</scope>
    <source>
        <strain evidence="1">TP-CH-4</strain>
    </source>
</reference>
<reference evidence="1" key="1">
    <citation type="submission" date="2019-07" db="EMBL/GenBank/DDBJ databases">
        <authorList>
            <person name="De-Chao Zhang Q."/>
        </authorList>
    </citation>
    <scope>NUCLEOTIDE SEQUENCE</scope>
    <source>
        <strain evidence="1">TP-CH-4</strain>
    </source>
</reference>
<dbReference type="Gene3D" id="3.40.50.1820">
    <property type="entry name" value="alpha/beta hydrolase"/>
    <property type="match status" value="1"/>
</dbReference>
<gene>
    <name evidence="1" type="ORF">FK220_003040</name>
</gene>
<name>A0A967AST6_9FLAO</name>
<accession>A0A967AST6</accession>
<evidence type="ECO:0008006" key="3">
    <source>
        <dbReference type="Google" id="ProtNLM"/>
    </source>
</evidence>
<organism evidence="1 2">
    <name type="scientific">Pelagihabitans pacificus</name>
    <dbReference type="NCBI Taxonomy" id="2696054"/>
    <lineage>
        <taxon>Bacteria</taxon>
        <taxon>Pseudomonadati</taxon>
        <taxon>Bacteroidota</taxon>
        <taxon>Flavobacteriia</taxon>
        <taxon>Flavobacteriales</taxon>
        <taxon>Flavobacteriaceae</taxon>
        <taxon>Pelagihabitans</taxon>
    </lineage>
</organism>